<dbReference type="AlphaFoldDB" id="A0A4C1UPG1"/>
<protein>
    <submittedName>
        <fullName evidence="2">Uncharacterized protein</fullName>
    </submittedName>
</protein>
<organism evidence="2 3">
    <name type="scientific">Eumeta variegata</name>
    <name type="common">Bagworm moth</name>
    <name type="synonym">Eumeta japonica</name>
    <dbReference type="NCBI Taxonomy" id="151549"/>
    <lineage>
        <taxon>Eukaryota</taxon>
        <taxon>Metazoa</taxon>
        <taxon>Ecdysozoa</taxon>
        <taxon>Arthropoda</taxon>
        <taxon>Hexapoda</taxon>
        <taxon>Insecta</taxon>
        <taxon>Pterygota</taxon>
        <taxon>Neoptera</taxon>
        <taxon>Endopterygota</taxon>
        <taxon>Lepidoptera</taxon>
        <taxon>Glossata</taxon>
        <taxon>Ditrysia</taxon>
        <taxon>Tineoidea</taxon>
        <taxon>Psychidae</taxon>
        <taxon>Oiketicinae</taxon>
        <taxon>Eumeta</taxon>
    </lineage>
</organism>
<accession>A0A4C1UPG1</accession>
<name>A0A4C1UPG1_EUMVA</name>
<proteinExistence type="predicted"/>
<evidence type="ECO:0000313" key="2">
    <source>
        <dbReference type="EMBL" id="GBP27862.1"/>
    </source>
</evidence>
<evidence type="ECO:0000313" key="3">
    <source>
        <dbReference type="Proteomes" id="UP000299102"/>
    </source>
</evidence>
<sequence>MRYPFDLNLARLPIRHWVRKYGVLSTEFRYPSAMSRILDRSFRQDEVSTLLRNSRIARRPPRASRAVSQATEQANRKTMACRTPCMSATLHRTR</sequence>
<gene>
    <name evidence="2" type="ORF">EVAR_14050_1</name>
</gene>
<keyword evidence="3" id="KW-1185">Reference proteome</keyword>
<dbReference type="EMBL" id="BGZK01000200">
    <property type="protein sequence ID" value="GBP27862.1"/>
    <property type="molecule type" value="Genomic_DNA"/>
</dbReference>
<dbReference type="Proteomes" id="UP000299102">
    <property type="component" value="Unassembled WGS sequence"/>
</dbReference>
<evidence type="ECO:0000256" key="1">
    <source>
        <dbReference type="SAM" id="MobiDB-lite"/>
    </source>
</evidence>
<feature type="region of interest" description="Disordered" evidence="1">
    <location>
        <begin position="58"/>
        <end position="79"/>
    </location>
</feature>
<reference evidence="2 3" key="1">
    <citation type="journal article" date="2019" name="Commun. Biol.">
        <title>The bagworm genome reveals a unique fibroin gene that provides high tensile strength.</title>
        <authorList>
            <person name="Kono N."/>
            <person name="Nakamura H."/>
            <person name="Ohtoshi R."/>
            <person name="Tomita M."/>
            <person name="Numata K."/>
            <person name="Arakawa K."/>
        </authorList>
    </citation>
    <scope>NUCLEOTIDE SEQUENCE [LARGE SCALE GENOMIC DNA]</scope>
</reference>
<comment type="caution">
    <text evidence="2">The sequence shown here is derived from an EMBL/GenBank/DDBJ whole genome shotgun (WGS) entry which is preliminary data.</text>
</comment>